<dbReference type="EMBL" id="JBEPLZ010000008">
    <property type="protein sequence ID" value="MET3570884.1"/>
    <property type="molecule type" value="Genomic_DNA"/>
</dbReference>
<dbReference type="GeneID" id="93163780"/>
<dbReference type="SUPFAM" id="SSF54826">
    <property type="entry name" value="Enolase N-terminal domain-like"/>
    <property type="match status" value="1"/>
</dbReference>
<organism evidence="4 5">
    <name type="scientific">Enterocloster citroniae</name>
    <dbReference type="NCBI Taxonomy" id="358743"/>
    <lineage>
        <taxon>Bacteria</taxon>
        <taxon>Bacillati</taxon>
        <taxon>Bacillota</taxon>
        <taxon>Clostridia</taxon>
        <taxon>Lachnospirales</taxon>
        <taxon>Lachnospiraceae</taxon>
        <taxon>Enterocloster</taxon>
    </lineage>
</organism>
<dbReference type="Pfam" id="PF02746">
    <property type="entry name" value="MR_MLE_N"/>
    <property type="match status" value="1"/>
</dbReference>
<proteinExistence type="predicted"/>
<dbReference type="InterPro" id="IPR029017">
    <property type="entry name" value="Enolase-like_N"/>
</dbReference>
<protein>
    <submittedName>
        <fullName evidence="4">D-arabinonate dehydratase</fullName>
        <ecNumber evidence="4">4.2.1.5</ecNumber>
    </submittedName>
</protein>
<feature type="domain" description="Mandelate racemase/muconate lactonizing enzyme C-terminal" evidence="3">
    <location>
        <begin position="152"/>
        <end position="248"/>
    </location>
</feature>
<dbReference type="EC" id="4.2.1.5" evidence="4"/>
<dbReference type="GO" id="GO:0047675">
    <property type="term" value="F:arabinonate dehydratase activity"/>
    <property type="evidence" value="ECO:0007669"/>
    <property type="project" value="UniProtKB-EC"/>
</dbReference>
<dbReference type="SMART" id="SM00922">
    <property type="entry name" value="MR_MLE"/>
    <property type="match status" value="1"/>
</dbReference>
<evidence type="ECO:0000313" key="5">
    <source>
        <dbReference type="Proteomes" id="UP001549200"/>
    </source>
</evidence>
<sequence length="375" mass="41613">MDELKITDIQTICMRVTYEGHQRVQSALGVWNHRNGMFLLVHTDAGITGLGEIFCNFPQWSHYEKEASVHQGLKPMLIGADPLDREGIWATIGRKFKRIGLQWGAPGIAYQVLSGLDIALWDIQGKAEDKSICELLESSAESVPVYCSALGPDGVAEQAARFWEQGVTAFKLKIGMDPKQDIRNLSELRRLVGPDCLVMADVNQGWDLETALEMAPLLEPFHLYWVEEPLMADHVEDLEVLVRKTGMRIAGGENLYGADFERHLAKGLLQVCQPDVTKCGGITEFMKAARLAHQYGVEVAPHFLANGVGYAATMQVMNASGAHIMEYDHGDNPMKDTCVTGTYPVKEGRVKIPKGPGLGISLCEEEIQRYVFHPY</sequence>
<dbReference type="Pfam" id="PF13378">
    <property type="entry name" value="MR_MLE_C"/>
    <property type="match status" value="1"/>
</dbReference>
<dbReference type="InterPro" id="IPR018110">
    <property type="entry name" value="Mandel_Rmase/mucon_lact_enz_CS"/>
</dbReference>
<dbReference type="SFLD" id="SFLDS00001">
    <property type="entry name" value="Enolase"/>
    <property type="match status" value="1"/>
</dbReference>
<evidence type="ECO:0000256" key="2">
    <source>
        <dbReference type="ARBA" id="ARBA00023239"/>
    </source>
</evidence>
<dbReference type="RefSeq" id="WP_156200162.1">
    <property type="nucleotide sequence ID" value="NZ_JBCOSW010000067.1"/>
</dbReference>
<dbReference type="CDD" id="cd03316">
    <property type="entry name" value="MR_like"/>
    <property type="match status" value="1"/>
</dbReference>
<dbReference type="InterPro" id="IPR013342">
    <property type="entry name" value="Mandelate_racemase_C"/>
</dbReference>
<evidence type="ECO:0000259" key="3">
    <source>
        <dbReference type="SMART" id="SM00922"/>
    </source>
</evidence>
<dbReference type="Gene3D" id="3.20.20.120">
    <property type="entry name" value="Enolase-like C-terminal domain"/>
    <property type="match status" value="1"/>
</dbReference>
<evidence type="ECO:0000313" key="4">
    <source>
        <dbReference type="EMBL" id="MET3570884.1"/>
    </source>
</evidence>
<dbReference type="SUPFAM" id="SSF51604">
    <property type="entry name" value="Enolase C-terminal domain-like"/>
    <property type="match status" value="1"/>
</dbReference>
<evidence type="ECO:0000256" key="1">
    <source>
        <dbReference type="ARBA" id="ARBA00022723"/>
    </source>
</evidence>
<name>A0ABV2FXX5_9FIRM</name>
<accession>A0ABV2FXX5</accession>
<dbReference type="InterPro" id="IPR013341">
    <property type="entry name" value="Mandelate_racemase_N_dom"/>
</dbReference>
<reference evidence="4 5" key="1">
    <citation type="submission" date="2024-06" db="EMBL/GenBank/DDBJ databases">
        <title>Genomic Encyclopedia of Type Strains, Phase IV (KMG-IV): sequencing the most valuable type-strain genomes for metagenomic binning, comparative biology and taxonomic classification.</title>
        <authorList>
            <person name="Goeker M."/>
        </authorList>
    </citation>
    <scope>NUCLEOTIDE SEQUENCE [LARGE SCALE GENOMIC DNA]</scope>
    <source>
        <strain evidence="4 5">DSM 19261</strain>
    </source>
</reference>
<dbReference type="PROSITE" id="PS00909">
    <property type="entry name" value="MR_MLE_2"/>
    <property type="match status" value="1"/>
</dbReference>
<keyword evidence="2 4" id="KW-0456">Lyase</keyword>
<dbReference type="Gene3D" id="3.30.390.10">
    <property type="entry name" value="Enolase-like, N-terminal domain"/>
    <property type="match status" value="1"/>
</dbReference>
<dbReference type="InterPro" id="IPR029065">
    <property type="entry name" value="Enolase_C-like"/>
</dbReference>
<dbReference type="PANTHER" id="PTHR48080">
    <property type="entry name" value="D-GALACTONATE DEHYDRATASE-RELATED"/>
    <property type="match status" value="1"/>
</dbReference>
<keyword evidence="5" id="KW-1185">Reference proteome</keyword>
<comment type="caution">
    <text evidence="4">The sequence shown here is derived from an EMBL/GenBank/DDBJ whole genome shotgun (WGS) entry which is preliminary data.</text>
</comment>
<dbReference type="SFLD" id="SFLDG00179">
    <property type="entry name" value="mandelate_racemase"/>
    <property type="match status" value="1"/>
</dbReference>
<dbReference type="InterPro" id="IPR034593">
    <property type="entry name" value="DgoD-like"/>
</dbReference>
<gene>
    <name evidence="4" type="ORF">ABID13_002526</name>
</gene>
<dbReference type="Proteomes" id="UP001549200">
    <property type="component" value="Unassembled WGS sequence"/>
</dbReference>
<dbReference type="InterPro" id="IPR036849">
    <property type="entry name" value="Enolase-like_C_sf"/>
</dbReference>
<dbReference type="PANTHER" id="PTHR48080:SF2">
    <property type="entry name" value="D-GALACTONATE DEHYDRATASE"/>
    <property type="match status" value="1"/>
</dbReference>
<keyword evidence="1" id="KW-0479">Metal-binding</keyword>